<evidence type="ECO:0000256" key="4">
    <source>
        <dbReference type="ARBA" id="ARBA00022801"/>
    </source>
</evidence>
<evidence type="ECO:0000313" key="7">
    <source>
        <dbReference type="EMBL" id="KAG5849747.1"/>
    </source>
</evidence>
<dbReference type="PANTHER" id="PTHR10912:SF9">
    <property type="entry name" value="ADP-RIBOSYL CYCLASE_CYCLIC ADP-RIBOSE HYDROLASE"/>
    <property type="match status" value="1"/>
</dbReference>
<gene>
    <name evidence="7" type="ORF">ANANG_G00074990</name>
</gene>
<evidence type="ECO:0000313" key="8">
    <source>
        <dbReference type="Proteomes" id="UP001044222"/>
    </source>
</evidence>
<dbReference type="GO" id="GO:0061809">
    <property type="term" value="F:NAD+ nucleosidase activity, cyclic ADP-ribose generating"/>
    <property type="evidence" value="ECO:0007669"/>
    <property type="project" value="UniProtKB-EC"/>
</dbReference>
<evidence type="ECO:0000256" key="3">
    <source>
        <dbReference type="ARBA" id="ARBA00022679"/>
    </source>
</evidence>
<protein>
    <recommendedName>
        <fullName evidence="2">ADP-ribosyl cyclase/cyclic ADP-ribose hydrolase</fullName>
        <ecNumber evidence="2">3.2.2.6</ecNumber>
    </recommendedName>
</protein>
<evidence type="ECO:0000256" key="5">
    <source>
        <dbReference type="ARBA" id="ARBA00023027"/>
    </source>
</evidence>
<accession>A0A9D3S4D4</accession>
<sequence>MDYEASATQRRKCRRAVLLGVCVLLLLTAVGACLGAAFGHRSSGPSNGNFRTILISKCKTYLGEKGEHSSENTCEEMWDAFSGAYVGKDPCDVPMEAYDPLIHAVSEKAACNRMLFWSKTKDIVHQLTEAKHCLLTLEDTLLGFVMDGLTWCGKNGSKETFTTGCPGWMECERNPGSESSWNPTTCNLSLCLVYLYLYLFAESACGEVTAMLNGSINTPFNTNSIFGSIEVKKFSSPKMRALNVILVTRGNDTTNCENDSLQSLQGTLDPNLKYTCKEVQRSKILDCISDPDKPCGDCW</sequence>
<keyword evidence="4" id="KW-0378">Hydrolase</keyword>
<evidence type="ECO:0000256" key="1">
    <source>
        <dbReference type="ARBA" id="ARBA00005406"/>
    </source>
</evidence>
<evidence type="ECO:0000256" key="6">
    <source>
        <dbReference type="ARBA" id="ARBA00023157"/>
    </source>
</evidence>
<dbReference type="Proteomes" id="UP001044222">
    <property type="component" value="Unassembled WGS sequence"/>
</dbReference>
<dbReference type="EC" id="3.2.2.6" evidence="2"/>
<keyword evidence="5" id="KW-0520">NAD</keyword>
<dbReference type="Pfam" id="PF02267">
    <property type="entry name" value="Rib_hydrolayse"/>
    <property type="match status" value="1"/>
</dbReference>
<dbReference type="GO" id="GO:0016849">
    <property type="term" value="F:phosphorus-oxygen lyase activity"/>
    <property type="evidence" value="ECO:0007669"/>
    <property type="project" value="TreeGrafter"/>
</dbReference>
<evidence type="ECO:0000256" key="2">
    <source>
        <dbReference type="ARBA" id="ARBA00011982"/>
    </source>
</evidence>
<keyword evidence="6" id="KW-1015">Disulfide bond</keyword>
<reference evidence="7" key="1">
    <citation type="submission" date="2021-01" db="EMBL/GenBank/DDBJ databases">
        <title>A chromosome-scale assembly of European eel, Anguilla anguilla.</title>
        <authorList>
            <person name="Henkel C."/>
            <person name="Jong-Raadsen S.A."/>
            <person name="Dufour S."/>
            <person name="Weltzien F.-A."/>
            <person name="Palstra A.P."/>
            <person name="Pelster B."/>
            <person name="Spaink H.P."/>
            <person name="Van Den Thillart G.E."/>
            <person name="Jansen H."/>
            <person name="Zahm M."/>
            <person name="Klopp C."/>
            <person name="Cedric C."/>
            <person name="Louis A."/>
            <person name="Berthelot C."/>
            <person name="Parey E."/>
            <person name="Roest Crollius H."/>
            <person name="Montfort J."/>
            <person name="Robinson-Rechavi M."/>
            <person name="Bucao C."/>
            <person name="Bouchez O."/>
            <person name="Gislard M."/>
            <person name="Lluch J."/>
            <person name="Milhes M."/>
            <person name="Lampietro C."/>
            <person name="Lopez Roques C."/>
            <person name="Donnadieu C."/>
            <person name="Braasch I."/>
            <person name="Desvignes T."/>
            <person name="Postlethwait J."/>
            <person name="Bobe J."/>
            <person name="Guiguen Y."/>
            <person name="Dirks R."/>
        </authorList>
    </citation>
    <scope>NUCLEOTIDE SEQUENCE</scope>
    <source>
        <strain evidence="7">Tag_6206</strain>
        <tissue evidence="7">Liver</tissue>
    </source>
</reference>
<dbReference type="EMBL" id="JAFIRN010000004">
    <property type="protein sequence ID" value="KAG5849747.1"/>
    <property type="molecule type" value="Genomic_DNA"/>
</dbReference>
<dbReference type="PANTHER" id="PTHR10912">
    <property type="entry name" value="ADP-RIBOSYL CYCLASE"/>
    <property type="match status" value="1"/>
</dbReference>
<dbReference type="AlphaFoldDB" id="A0A9D3S4D4"/>
<dbReference type="GO" id="GO:0030890">
    <property type="term" value="P:positive regulation of B cell proliferation"/>
    <property type="evidence" value="ECO:0007669"/>
    <property type="project" value="TreeGrafter"/>
</dbReference>
<keyword evidence="3" id="KW-0808">Transferase</keyword>
<dbReference type="GO" id="GO:0016740">
    <property type="term" value="F:transferase activity"/>
    <property type="evidence" value="ECO:0007669"/>
    <property type="project" value="UniProtKB-KW"/>
</dbReference>
<proteinExistence type="inferred from homology"/>
<keyword evidence="8" id="KW-1185">Reference proteome</keyword>
<comment type="caution">
    <text evidence="7">The sequence shown here is derived from an EMBL/GenBank/DDBJ whole genome shotgun (WGS) entry which is preliminary data.</text>
</comment>
<dbReference type="Gene3D" id="3.40.50.720">
    <property type="entry name" value="NAD(P)-binding Rossmann-like Domain"/>
    <property type="match status" value="1"/>
</dbReference>
<dbReference type="SUPFAM" id="SSF52309">
    <property type="entry name" value="N-(deoxy)ribosyltransferase-like"/>
    <property type="match status" value="1"/>
</dbReference>
<dbReference type="GO" id="GO:0005886">
    <property type="term" value="C:plasma membrane"/>
    <property type="evidence" value="ECO:0007669"/>
    <property type="project" value="TreeGrafter"/>
</dbReference>
<name>A0A9D3S4D4_ANGAN</name>
<dbReference type="InterPro" id="IPR003193">
    <property type="entry name" value="ADP-ribosyl_cyclase"/>
</dbReference>
<dbReference type="Gene3D" id="1.20.82.10">
    <property type="entry name" value="ADP Ribosyl Cyclase, Chain A, domain 1"/>
    <property type="match status" value="1"/>
</dbReference>
<comment type="similarity">
    <text evidence="1">Belongs to the ADP-ribosyl cyclase family.</text>
</comment>
<organism evidence="7 8">
    <name type="scientific">Anguilla anguilla</name>
    <name type="common">European freshwater eel</name>
    <name type="synonym">Muraena anguilla</name>
    <dbReference type="NCBI Taxonomy" id="7936"/>
    <lineage>
        <taxon>Eukaryota</taxon>
        <taxon>Metazoa</taxon>
        <taxon>Chordata</taxon>
        <taxon>Craniata</taxon>
        <taxon>Vertebrata</taxon>
        <taxon>Euteleostomi</taxon>
        <taxon>Actinopterygii</taxon>
        <taxon>Neopterygii</taxon>
        <taxon>Teleostei</taxon>
        <taxon>Anguilliformes</taxon>
        <taxon>Anguillidae</taxon>
        <taxon>Anguilla</taxon>
    </lineage>
</organism>